<evidence type="ECO:0000256" key="5">
    <source>
        <dbReference type="ARBA" id="ARBA00022801"/>
    </source>
</evidence>
<reference evidence="10" key="1">
    <citation type="submission" date="2018-12" db="EMBL/GenBank/DDBJ databases">
        <authorList>
            <person name="Syme R.A."/>
            <person name="Farfan-Caceres L."/>
            <person name="Lichtenzveig J."/>
        </authorList>
    </citation>
    <scope>NUCLEOTIDE SEQUENCE</scope>
    <source>
        <strain evidence="10">Al4</strain>
    </source>
</reference>
<evidence type="ECO:0000256" key="7">
    <source>
        <dbReference type="ARBA" id="ARBA00023157"/>
    </source>
</evidence>
<evidence type="ECO:0000256" key="2">
    <source>
        <dbReference type="ARBA" id="ARBA00022487"/>
    </source>
</evidence>
<evidence type="ECO:0000256" key="1">
    <source>
        <dbReference type="ARBA" id="ARBA00006249"/>
    </source>
</evidence>
<organism evidence="10 11">
    <name type="scientific">Ascochyta lentis</name>
    <dbReference type="NCBI Taxonomy" id="205686"/>
    <lineage>
        <taxon>Eukaryota</taxon>
        <taxon>Fungi</taxon>
        <taxon>Dikarya</taxon>
        <taxon>Ascomycota</taxon>
        <taxon>Pezizomycotina</taxon>
        <taxon>Dothideomycetes</taxon>
        <taxon>Pleosporomycetidae</taxon>
        <taxon>Pleosporales</taxon>
        <taxon>Pleosporineae</taxon>
        <taxon>Didymellaceae</taxon>
        <taxon>Ascochyta</taxon>
    </lineage>
</organism>
<dbReference type="GO" id="GO:0030600">
    <property type="term" value="F:feruloyl esterase activity"/>
    <property type="evidence" value="ECO:0007669"/>
    <property type="project" value="UniProtKB-ARBA"/>
</dbReference>
<keyword evidence="11" id="KW-1185">Reference proteome</keyword>
<proteinExistence type="inferred from homology"/>
<keyword evidence="7" id="KW-1015">Disulfide bond</keyword>
<comment type="caution">
    <text evidence="10">The sequence shown here is derived from an EMBL/GenBank/DDBJ whole genome shotgun (WGS) entry which is preliminary data.</text>
</comment>
<keyword evidence="4" id="KW-0732">Signal</keyword>
<keyword evidence="3" id="KW-0479">Metal-binding</keyword>
<dbReference type="AlphaFoldDB" id="A0A8H7J7A6"/>
<name>A0A8H7J7A6_9PLEO</name>
<dbReference type="Proteomes" id="UP000651452">
    <property type="component" value="Unassembled WGS sequence"/>
</dbReference>
<dbReference type="EMBL" id="RZGK01000009">
    <property type="protein sequence ID" value="KAF9696753.1"/>
    <property type="molecule type" value="Genomic_DNA"/>
</dbReference>
<evidence type="ECO:0000256" key="6">
    <source>
        <dbReference type="ARBA" id="ARBA00022837"/>
    </source>
</evidence>
<keyword evidence="5 8" id="KW-0378">Hydrolase</keyword>
<protein>
    <recommendedName>
        <fullName evidence="8">Carboxylic ester hydrolase</fullName>
        <ecNumber evidence="8">3.1.1.-</ecNumber>
    </recommendedName>
</protein>
<keyword evidence="2" id="KW-0719">Serine esterase</keyword>
<evidence type="ECO:0000256" key="3">
    <source>
        <dbReference type="ARBA" id="ARBA00022723"/>
    </source>
</evidence>
<comment type="similarity">
    <text evidence="1 8">Belongs to the tannase family.</text>
</comment>
<keyword evidence="6" id="KW-0106">Calcium</keyword>
<reference evidence="10" key="2">
    <citation type="submission" date="2020-09" db="EMBL/GenBank/DDBJ databases">
        <title>Reference genome assembly for Australian Ascochyta lentis isolate Al4.</title>
        <authorList>
            <person name="Lee R.C."/>
            <person name="Farfan-Caceres L.M."/>
            <person name="Debler J.W."/>
            <person name="Williams A.H."/>
            <person name="Henares B.M."/>
        </authorList>
    </citation>
    <scope>NUCLEOTIDE SEQUENCE</scope>
    <source>
        <strain evidence="10">Al4</strain>
    </source>
</reference>
<dbReference type="SUPFAM" id="SSF53474">
    <property type="entry name" value="alpha/beta-Hydrolases"/>
    <property type="match status" value="1"/>
</dbReference>
<dbReference type="OrthoDB" id="3039123at2759"/>
<feature type="region of interest" description="Disordered" evidence="9">
    <location>
        <begin position="35"/>
        <end position="65"/>
    </location>
</feature>
<dbReference type="EC" id="3.1.1.-" evidence="8"/>
<dbReference type="InterPro" id="IPR011118">
    <property type="entry name" value="Tannase/feruloyl_esterase"/>
</dbReference>
<accession>A0A8H7J7A6</accession>
<evidence type="ECO:0000256" key="9">
    <source>
        <dbReference type="SAM" id="MobiDB-lite"/>
    </source>
</evidence>
<dbReference type="PANTHER" id="PTHR33938:SF16">
    <property type="entry name" value="CARBOXYLIC ESTER HYDROLASE"/>
    <property type="match status" value="1"/>
</dbReference>
<evidence type="ECO:0000313" key="10">
    <source>
        <dbReference type="EMBL" id="KAF9696753.1"/>
    </source>
</evidence>
<sequence length="646" mass="70808">MREVITQSTIIYLPNGDLDPSGRWDRISKMLSRETIEEDSVEPTSTLTKSPSPPRSNNPSSPRLPFTMRTQLLVGSLVSSVASLSLRELCTNSYAVSKLPAPGTYQGITIDSTSVVTTLTANYTLSNQVFYPDANVAYCNITFSYTHDGRDDLVHMAYFAPDPSVFKNRFLATGGGGLAINSGATSVTGGVSIGAVGGLTDGGFGSFTTQEDVNFLLANGTVNWENAYMFGYQAIHEMTVLGKQLTKNLMAIENDTKLYAYYQGCSEGGREGWSQIQRFEELDGASVSAPAFRYAHQQIQHLYSNVVEKTLGYFPSPCELDAIANATIKFCDPLDGKTDGVVARSDLCKLHFDVNSTIGIPYYCPAKAGGGNPFGPGGGASTPVQNGTVSAQAAAVAQTIIDGLHDAQGRQAYFSYQPAATFADAQTKYNNATQEWELNISGLGGEFVTRYLWLQNTSTLTSLDGVTYDTLKEWMYDLWQTYEDSLQTTWPDLSRFEASGGKILHVHGESDNSIPAASSVRYWESVRSIMYPELSYNESTTKLQDFYRFFLVPGAAHCSANSYQPNGAWPQTVMTQLIDWVENDKAPDMLNATVLLGASKGQNQQICLWPLRPVHGNDSTVPECIYDQESIDTWHYDLNAFKMPVY</sequence>
<dbReference type="Pfam" id="PF07519">
    <property type="entry name" value="Tannase"/>
    <property type="match status" value="1"/>
</dbReference>
<dbReference type="GO" id="GO:0046872">
    <property type="term" value="F:metal ion binding"/>
    <property type="evidence" value="ECO:0007669"/>
    <property type="project" value="UniProtKB-KW"/>
</dbReference>
<dbReference type="InterPro" id="IPR029058">
    <property type="entry name" value="AB_hydrolase_fold"/>
</dbReference>
<dbReference type="PANTHER" id="PTHR33938">
    <property type="entry name" value="FERULOYL ESTERASE B-RELATED"/>
    <property type="match status" value="1"/>
</dbReference>
<evidence type="ECO:0000256" key="8">
    <source>
        <dbReference type="RuleBase" id="RU361238"/>
    </source>
</evidence>
<evidence type="ECO:0000313" key="11">
    <source>
        <dbReference type="Proteomes" id="UP000651452"/>
    </source>
</evidence>
<gene>
    <name evidence="10" type="ORF">EKO04_005708</name>
</gene>
<evidence type="ECO:0000256" key="4">
    <source>
        <dbReference type="ARBA" id="ARBA00022729"/>
    </source>
</evidence>